<proteinExistence type="predicted"/>
<protein>
    <submittedName>
        <fullName evidence="1">Alkylated DNA repair protein alkB</fullName>
        <ecNumber evidence="1">2.1.1.229</ecNumber>
    </submittedName>
</protein>
<keyword evidence="1" id="KW-0808">Transferase</keyword>
<name>A0A9W9ZLF2_9CNID</name>
<evidence type="ECO:0000313" key="2">
    <source>
        <dbReference type="Proteomes" id="UP001163046"/>
    </source>
</evidence>
<dbReference type="GO" id="GO:0106335">
    <property type="term" value="F:tRNA (5-carboxymethyluridine(34)-5-O)-methyltransferase activity"/>
    <property type="evidence" value="ECO:0007669"/>
    <property type="project" value="UniProtKB-EC"/>
</dbReference>
<reference evidence="1" key="1">
    <citation type="submission" date="2023-01" db="EMBL/GenBank/DDBJ databases">
        <title>Genome assembly of the deep-sea coral Lophelia pertusa.</title>
        <authorList>
            <person name="Herrera S."/>
            <person name="Cordes E."/>
        </authorList>
    </citation>
    <scope>NUCLEOTIDE SEQUENCE</scope>
    <source>
        <strain evidence="1">USNM1676648</strain>
        <tissue evidence="1">Polyp</tissue>
    </source>
</reference>
<dbReference type="AlphaFoldDB" id="A0A9W9ZLF2"/>
<dbReference type="GO" id="GO:0032259">
    <property type="term" value="P:methylation"/>
    <property type="evidence" value="ECO:0007669"/>
    <property type="project" value="UniProtKB-KW"/>
</dbReference>
<dbReference type="EMBL" id="MU825895">
    <property type="protein sequence ID" value="KAJ7383777.1"/>
    <property type="molecule type" value="Genomic_DNA"/>
</dbReference>
<keyword evidence="1" id="KW-0489">Methyltransferase</keyword>
<keyword evidence="2" id="KW-1185">Reference proteome</keyword>
<gene>
    <name evidence="1" type="primary">alkb-8</name>
    <name evidence="1" type="ORF">OS493_026310</name>
</gene>
<accession>A0A9W9ZLF2</accession>
<evidence type="ECO:0000313" key="1">
    <source>
        <dbReference type="EMBL" id="KAJ7383777.1"/>
    </source>
</evidence>
<dbReference type="OrthoDB" id="271595at2759"/>
<dbReference type="EC" id="2.1.1.229" evidence="1"/>
<organism evidence="1 2">
    <name type="scientific">Desmophyllum pertusum</name>
    <dbReference type="NCBI Taxonomy" id="174260"/>
    <lineage>
        <taxon>Eukaryota</taxon>
        <taxon>Metazoa</taxon>
        <taxon>Cnidaria</taxon>
        <taxon>Anthozoa</taxon>
        <taxon>Hexacorallia</taxon>
        <taxon>Scleractinia</taxon>
        <taxon>Caryophylliina</taxon>
        <taxon>Caryophylliidae</taxon>
        <taxon>Desmophyllum</taxon>
    </lineage>
</organism>
<dbReference type="Proteomes" id="UP001163046">
    <property type="component" value="Unassembled WGS sequence"/>
</dbReference>
<comment type="caution">
    <text evidence="1">The sequence shown here is derived from an EMBL/GenBank/DDBJ whole genome shotgun (WGS) entry which is preliminary data.</text>
</comment>
<sequence length="109" mass="12341">MFQATIGEAEKLEKVHVHEVYEKIAPIQRTRHTPWPKIAQFLREQPAAVELGFCGCNCVRLLSLHYRSIGLDVVWYRMYFITFHYRAASAGLGAGASYTPGDCARVRVA</sequence>